<dbReference type="EMBL" id="JABCKY010000007">
    <property type="protein sequence ID" value="NMT65004.1"/>
    <property type="molecule type" value="Genomic_DNA"/>
</dbReference>
<comment type="caution">
    <text evidence="6">The sequence shown here is derived from an EMBL/GenBank/DDBJ whole genome shotgun (WGS) entry which is preliminary data.</text>
</comment>
<evidence type="ECO:0000256" key="1">
    <source>
        <dbReference type="ARBA" id="ARBA00009477"/>
    </source>
</evidence>
<evidence type="ECO:0000256" key="3">
    <source>
        <dbReference type="SAM" id="SignalP"/>
    </source>
</evidence>
<dbReference type="Gene3D" id="2.40.30.170">
    <property type="match status" value="1"/>
</dbReference>
<dbReference type="RefSeq" id="WP_135956233.1">
    <property type="nucleotide sequence ID" value="NZ_JABCKY010000007.1"/>
</dbReference>
<feature type="domain" description="CzcB-like barrel-sandwich hybrid" evidence="5">
    <location>
        <begin position="51"/>
        <end position="195"/>
    </location>
</feature>
<accession>A0A7Y0WTK5</accession>
<feature type="coiled-coil region" evidence="2">
    <location>
        <begin position="134"/>
        <end position="163"/>
    </location>
</feature>
<keyword evidence="3" id="KW-0732">Signal</keyword>
<name>A0A7Y0WTK5_9GAMM</name>
<sequence>MLFIKGSAYHNFSLVITAVLLCPGIALAEDQNEYDCLVDPAQVLDLASFSTGILDEVLVSRGDEVKKGQIVARVESSREKAALAIAEIRAENSATVTSRKAQYDYAQKQLIRAQGLKQKGAISSQRFDEYQANEIIAKQELELAKLELARLRLEQEAAKVVLKEREIRSPVDGVVQKVDRGAGEYVFQDASILTVVQLDPLFIETFVPVEFYGKVIPGMLAQVSFDKPDKVVLDAKVDVVDRVFDTGSRTMGVRLKLGNPDGKIPAGQRCRVSFSGIKQTL</sequence>
<dbReference type="GO" id="GO:1990281">
    <property type="term" value="C:efflux pump complex"/>
    <property type="evidence" value="ECO:0007669"/>
    <property type="project" value="TreeGrafter"/>
</dbReference>
<dbReference type="OrthoDB" id="9775513at2"/>
<dbReference type="Pfam" id="PF25954">
    <property type="entry name" value="Beta-barrel_RND_2"/>
    <property type="match status" value="1"/>
</dbReference>
<evidence type="ECO:0000313" key="6">
    <source>
        <dbReference type="EMBL" id="NMT65004.1"/>
    </source>
</evidence>
<dbReference type="GO" id="GO:0015562">
    <property type="term" value="F:efflux transmembrane transporter activity"/>
    <property type="evidence" value="ECO:0007669"/>
    <property type="project" value="TreeGrafter"/>
</dbReference>
<dbReference type="AlphaFoldDB" id="A0A7Y0WTK5"/>
<feature type="chain" id="PRO_5030664299" evidence="3">
    <location>
        <begin position="29"/>
        <end position="281"/>
    </location>
</feature>
<protein>
    <submittedName>
        <fullName evidence="6">Efflux RND transporter periplasmic adaptor subunit</fullName>
    </submittedName>
</protein>
<dbReference type="InterPro" id="IPR006143">
    <property type="entry name" value="RND_pump_MFP"/>
</dbReference>
<dbReference type="PANTHER" id="PTHR30469:SF15">
    <property type="entry name" value="HLYD FAMILY OF SECRETION PROTEINS"/>
    <property type="match status" value="1"/>
</dbReference>
<dbReference type="Pfam" id="PF25973">
    <property type="entry name" value="BSH_CzcB"/>
    <property type="match status" value="1"/>
</dbReference>
<dbReference type="NCBIfam" id="TIGR01730">
    <property type="entry name" value="RND_mfp"/>
    <property type="match status" value="1"/>
</dbReference>
<dbReference type="Gene3D" id="1.10.287.470">
    <property type="entry name" value="Helix hairpin bin"/>
    <property type="match status" value="1"/>
</dbReference>
<keyword evidence="7" id="KW-1185">Reference proteome</keyword>
<comment type="similarity">
    <text evidence="1">Belongs to the membrane fusion protein (MFP) (TC 8.A.1) family.</text>
</comment>
<dbReference type="Gene3D" id="2.40.50.100">
    <property type="match status" value="1"/>
</dbReference>
<organism evidence="6 7">
    <name type="scientific">Marinobacter orientalis</name>
    <dbReference type="NCBI Taxonomy" id="1928859"/>
    <lineage>
        <taxon>Bacteria</taxon>
        <taxon>Pseudomonadati</taxon>
        <taxon>Pseudomonadota</taxon>
        <taxon>Gammaproteobacteria</taxon>
        <taxon>Pseudomonadales</taxon>
        <taxon>Marinobacteraceae</taxon>
        <taxon>Marinobacter</taxon>
    </lineage>
</organism>
<evidence type="ECO:0000313" key="7">
    <source>
        <dbReference type="Proteomes" id="UP000567186"/>
    </source>
</evidence>
<keyword evidence="2" id="KW-0175">Coiled coil</keyword>
<feature type="domain" description="CusB-like beta-barrel" evidence="4">
    <location>
        <begin position="207"/>
        <end position="275"/>
    </location>
</feature>
<dbReference type="InterPro" id="IPR058792">
    <property type="entry name" value="Beta-barrel_RND_2"/>
</dbReference>
<reference evidence="6 7" key="1">
    <citation type="submission" date="2020-04" db="EMBL/GenBank/DDBJ databases">
        <title>Marinobacter oceani sp. nov., isolated from marine solar saltern.</title>
        <authorList>
            <person name="Chen X.-Y."/>
        </authorList>
    </citation>
    <scope>NUCLEOTIDE SEQUENCE [LARGE SCALE GENOMIC DNA]</scope>
    <source>
        <strain evidence="6 7">W62</strain>
    </source>
</reference>
<feature type="signal peptide" evidence="3">
    <location>
        <begin position="1"/>
        <end position="28"/>
    </location>
</feature>
<dbReference type="SUPFAM" id="SSF111369">
    <property type="entry name" value="HlyD-like secretion proteins"/>
    <property type="match status" value="1"/>
</dbReference>
<evidence type="ECO:0000259" key="5">
    <source>
        <dbReference type="Pfam" id="PF25973"/>
    </source>
</evidence>
<evidence type="ECO:0000259" key="4">
    <source>
        <dbReference type="Pfam" id="PF25954"/>
    </source>
</evidence>
<gene>
    <name evidence="6" type="ORF">HIU99_15565</name>
</gene>
<proteinExistence type="inferred from homology"/>
<dbReference type="PANTHER" id="PTHR30469">
    <property type="entry name" value="MULTIDRUG RESISTANCE PROTEIN MDTA"/>
    <property type="match status" value="1"/>
</dbReference>
<dbReference type="Proteomes" id="UP000567186">
    <property type="component" value="Unassembled WGS sequence"/>
</dbReference>
<evidence type="ECO:0000256" key="2">
    <source>
        <dbReference type="SAM" id="Coils"/>
    </source>
</evidence>
<dbReference type="InterPro" id="IPR058647">
    <property type="entry name" value="BSH_CzcB-like"/>
</dbReference>